<dbReference type="GO" id="GO:0030672">
    <property type="term" value="C:synaptic vesicle membrane"/>
    <property type="evidence" value="ECO:0007669"/>
    <property type="project" value="TreeGrafter"/>
</dbReference>
<keyword evidence="4" id="KW-0769">Symport</keyword>
<evidence type="ECO:0000256" key="7">
    <source>
        <dbReference type="SAM" id="Phobius"/>
    </source>
</evidence>
<dbReference type="Pfam" id="PF07690">
    <property type="entry name" value="MFS_1"/>
    <property type="match status" value="1"/>
</dbReference>
<dbReference type="Gene3D" id="1.20.1250.20">
    <property type="entry name" value="MFS general substrate transporter like domains"/>
    <property type="match status" value="2"/>
</dbReference>
<feature type="transmembrane region" description="Helical" evidence="7">
    <location>
        <begin position="176"/>
        <end position="193"/>
    </location>
</feature>
<feature type="transmembrane region" description="Helical" evidence="7">
    <location>
        <begin position="402"/>
        <end position="424"/>
    </location>
</feature>
<evidence type="ECO:0000256" key="5">
    <source>
        <dbReference type="ARBA" id="ARBA00022989"/>
    </source>
</evidence>
<keyword evidence="9" id="KW-1185">Reference proteome</keyword>
<accession>A0A1I8AJ46</accession>
<dbReference type="GO" id="GO:0050803">
    <property type="term" value="P:regulation of synapse structure or activity"/>
    <property type="evidence" value="ECO:0007669"/>
    <property type="project" value="TreeGrafter"/>
</dbReference>
<evidence type="ECO:0000256" key="3">
    <source>
        <dbReference type="ARBA" id="ARBA00022692"/>
    </source>
</evidence>
<evidence type="ECO:0000313" key="10">
    <source>
        <dbReference type="WBParaSite" id="L893_g6492.t1"/>
    </source>
</evidence>
<feature type="transmembrane region" description="Helical" evidence="7">
    <location>
        <begin position="369"/>
        <end position="390"/>
    </location>
</feature>
<evidence type="ECO:0000256" key="6">
    <source>
        <dbReference type="ARBA" id="ARBA00023136"/>
    </source>
</evidence>
<dbReference type="GO" id="GO:0060076">
    <property type="term" value="C:excitatory synapse"/>
    <property type="evidence" value="ECO:0007669"/>
    <property type="project" value="TreeGrafter"/>
</dbReference>
<evidence type="ECO:0000256" key="2">
    <source>
        <dbReference type="ARBA" id="ARBA00022448"/>
    </source>
</evidence>
<dbReference type="GO" id="GO:0098700">
    <property type="term" value="P:neurotransmitter loading into synaptic vesicle"/>
    <property type="evidence" value="ECO:0007669"/>
    <property type="project" value="TreeGrafter"/>
</dbReference>
<evidence type="ECO:0000259" key="8">
    <source>
        <dbReference type="PROSITE" id="PS50850"/>
    </source>
</evidence>
<sequence length="460" mass="49779">MGALAPFFLTQKRWQIALAACLGMVIAQGMRCNFPAAKIVMMESSRFNWSEQQIANIESAYFYGYGVSQIPAGLLATEFSPSKLFGASVLLAGVCNALTALCFSFELDIGVVVVQVLQGIVVGLSQPAIHGVIRAWGPPSERSELTSTAFNGMYVGVACGVALSAWLSSFHWASSFYLYAVLSLLWTFLWFFVSASCPKKHRSITEAELHYILSSIGEHSADHVKLSEVPWRGMLTSLPVWATVVVNTALNWNIYMFVNQQLYYLTSVFGMSSEQAGLVVAPSQLVQAAMVTLTAAFSDHLLSSNRFSKKLVRKGFVALGFVGQSLCLLALGTIAFNSYIAVALMILASGTIGFTLASFMVNQFDIAPFFAPILLGYANTISAVAGLNNFVVEPLAAQGESGWSLCFFIGAGVNVVALLFFQFFGSVDLQTWAKHGEEEIRNSRKNTAVEEAPDAKKGSV</sequence>
<feature type="transmembrane region" description="Helical" evidence="7">
    <location>
        <begin position="150"/>
        <end position="170"/>
    </location>
</feature>
<dbReference type="Proteomes" id="UP000095287">
    <property type="component" value="Unplaced"/>
</dbReference>
<dbReference type="InterPro" id="IPR050382">
    <property type="entry name" value="MFS_Na/Anion_cotransporter"/>
</dbReference>
<dbReference type="SUPFAM" id="SSF103473">
    <property type="entry name" value="MFS general substrate transporter"/>
    <property type="match status" value="1"/>
</dbReference>
<dbReference type="InterPro" id="IPR011701">
    <property type="entry name" value="MFS"/>
</dbReference>
<dbReference type="AlphaFoldDB" id="A0A1I8AJ46"/>
<feature type="transmembrane region" description="Helical" evidence="7">
    <location>
        <begin position="316"/>
        <end position="336"/>
    </location>
</feature>
<name>A0A1I8AJ46_9BILA</name>
<protein>
    <submittedName>
        <fullName evidence="10">MFS domain-containing protein</fullName>
    </submittedName>
</protein>
<proteinExistence type="predicted"/>
<organism evidence="9 10">
    <name type="scientific">Steinernema glaseri</name>
    <dbReference type="NCBI Taxonomy" id="37863"/>
    <lineage>
        <taxon>Eukaryota</taxon>
        <taxon>Metazoa</taxon>
        <taxon>Ecdysozoa</taxon>
        <taxon>Nematoda</taxon>
        <taxon>Chromadorea</taxon>
        <taxon>Rhabditida</taxon>
        <taxon>Tylenchina</taxon>
        <taxon>Panagrolaimomorpha</taxon>
        <taxon>Strongyloidoidea</taxon>
        <taxon>Steinernematidae</taxon>
        <taxon>Steinernema</taxon>
    </lineage>
</organism>
<keyword evidence="6 7" id="KW-0472">Membrane</keyword>
<feature type="transmembrane region" description="Helical" evidence="7">
    <location>
        <begin position="109"/>
        <end position="129"/>
    </location>
</feature>
<keyword evidence="5 7" id="KW-1133">Transmembrane helix</keyword>
<dbReference type="GO" id="GO:0005326">
    <property type="term" value="F:neurotransmitter transmembrane transporter activity"/>
    <property type="evidence" value="ECO:0007669"/>
    <property type="project" value="TreeGrafter"/>
</dbReference>
<keyword evidence="2" id="KW-0813">Transport</keyword>
<dbReference type="InterPro" id="IPR036259">
    <property type="entry name" value="MFS_trans_sf"/>
</dbReference>
<dbReference type="WBParaSite" id="L893_g6492.t1">
    <property type="protein sequence ID" value="L893_g6492.t1"/>
    <property type="gene ID" value="L893_g6492"/>
</dbReference>
<evidence type="ECO:0000256" key="1">
    <source>
        <dbReference type="ARBA" id="ARBA00004141"/>
    </source>
</evidence>
<evidence type="ECO:0000256" key="4">
    <source>
        <dbReference type="ARBA" id="ARBA00022847"/>
    </source>
</evidence>
<dbReference type="GO" id="GO:0035249">
    <property type="term" value="P:synaptic transmission, glutamatergic"/>
    <property type="evidence" value="ECO:0007669"/>
    <property type="project" value="TreeGrafter"/>
</dbReference>
<dbReference type="GO" id="GO:0005313">
    <property type="term" value="F:L-glutamate transmembrane transporter activity"/>
    <property type="evidence" value="ECO:0007669"/>
    <property type="project" value="TreeGrafter"/>
</dbReference>
<dbReference type="FunFam" id="1.20.1250.20:FF:000003">
    <property type="entry name" value="Solute carrier family 17 member 3"/>
    <property type="match status" value="1"/>
</dbReference>
<evidence type="ECO:0000313" key="9">
    <source>
        <dbReference type="Proteomes" id="UP000095287"/>
    </source>
</evidence>
<dbReference type="InterPro" id="IPR020846">
    <property type="entry name" value="MFS_dom"/>
</dbReference>
<feature type="transmembrane region" description="Helical" evidence="7">
    <location>
        <begin position="84"/>
        <end position="103"/>
    </location>
</feature>
<comment type="subcellular location">
    <subcellularLocation>
        <location evidence="1">Membrane</location>
        <topology evidence="1">Multi-pass membrane protein</topology>
    </subcellularLocation>
</comment>
<feature type="transmembrane region" description="Helical" evidence="7">
    <location>
        <begin position="342"/>
        <end position="362"/>
    </location>
</feature>
<dbReference type="GO" id="GO:0015293">
    <property type="term" value="F:symporter activity"/>
    <property type="evidence" value="ECO:0007669"/>
    <property type="project" value="UniProtKB-KW"/>
</dbReference>
<keyword evidence="3 7" id="KW-0812">Transmembrane</keyword>
<reference evidence="10" key="1">
    <citation type="submission" date="2016-11" db="UniProtKB">
        <authorList>
            <consortium name="WormBaseParasite"/>
        </authorList>
    </citation>
    <scope>IDENTIFICATION</scope>
</reference>
<dbReference type="PANTHER" id="PTHR11662:SF206">
    <property type="entry name" value="MAJOR FACILITATOR SUPERFAMILY (MFS) PROFILE DOMAIN-CONTAINING PROTEIN-RELATED"/>
    <property type="match status" value="1"/>
</dbReference>
<dbReference type="PANTHER" id="PTHR11662">
    <property type="entry name" value="SOLUTE CARRIER FAMILY 17"/>
    <property type="match status" value="1"/>
</dbReference>
<feature type="domain" description="Major facilitator superfamily (MFS) profile" evidence="8">
    <location>
        <begin position="1"/>
        <end position="429"/>
    </location>
</feature>
<dbReference type="PROSITE" id="PS50850">
    <property type="entry name" value="MFS"/>
    <property type="match status" value="1"/>
</dbReference>